<reference evidence="2" key="1">
    <citation type="journal article" date="2018" name="Front. Microbiol.">
        <title>Genome-Based Analysis Reveals the Taxonomy and Diversity of the Family Idiomarinaceae.</title>
        <authorList>
            <person name="Liu Y."/>
            <person name="Lai Q."/>
            <person name="Shao Z."/>
        </authorList>
    </citation>
    <scope>NUCLEOTIDE SEQUENCE [LARGE SCALE GENOMIC DNA]</scope>
    <source>
        <strain evidence="2">GBPy7</strain>
    </source>
</reference>
<proteinExistence type="predicted"/>
<sequence length="149" mass="16408">MVQVTPTFVASDGKAYATSSKVGAIWSEAKPSEVLLVLEYSSSSSSSDVYRTYESFSVNINGEISTFEVHGGTDLDSGSYNTVSKTIYTKSTAVVTISLDYLHRMVEAEDVRVRFTTNDGYEDGVFHENVSNYGQEMARARIAKFLDLI</sequence>
<gene>
    <name evidence="1" type="ORF">CWE08_04410</name>
</gene>
<name>A0A432W077_9GAMM</name>
<dbReference type="AlphaFoldDB" id="A0A432W077"/>
<accession>A0A432W077</accession>
<dbReference type="Proteomes" id="UP000288395">
    <property type="component" value="Unassembled WGS sequence"/>
</dbReference>
<keyword evidence="2" id="KW-1185">Reference proteome</keyword>
<comment type="caution">
    <text evidence="1">The sequence shown here is derived from an EMBL/GenBank/DDBJ whole genome shotgun (WGS) entry which is preliminary data.</text>
</comment>
<evidence type="ECO:0000313" key="1">
    <source>
        <dbReference type="EMBL" id="RUO22429.1"/>
    </source>
</evidence>
<evidence type="ECO:0000313" key="2">
    <source>
        <dbReference type="Proteomes" id="UP000288395"/>
    </source>
</evidence>
<protein>
    <submittedName>
        <fullName evidence="1">Uncharacterized protein</fullName>
    </submittedName>
</protein>
<dbReference type="EMBL" id="PIPJ01000002">
    <property type="protein sequence ID" value="RUO22429.1"/>
    <property type="molecule type" value="Genomic_DNA"/>
</dbReference>
<organism evidence="1 2">
    <name type="scientific">Aliidiomarina iranensis</name>
    <dbReference type="NCBI Taxonomy" id="1434071"/>
    <lineage>
        <taxon>Bacteria</taxon>
        <taxon>Pseudomonadati</taxon>
        <taxon>Pseudomonadota</taxon>
        <taxon>Gammaproteobacteria</taxon>
        <taxon>Alteromonadales</taxon>
        <taxon>Idiomarinaceae</taxon>
        <taxon>Aliidiomarina</taxon>
    </lineage>
</organism>